<organism evidence="4 5">
    <name type="scientific">Halopseudomonas bauzanensis</name>
    <dbReference type="NCBI Taxonomy" id="653930"/>
    <lineage>
        <taxon>Bacteria</taxon>
        <taxon>Pseudomonadati</taxon>
        <taxon>Pseudomonadota</taxon>
        <taxon>Gammaproteobacteria</taxon>
        <taxon>Pseudomonadales</taxon>
        <taxon>Pseudomonadaceae</taxon>
        <taxon>Halopseudomonas</taxon>
    </lineage>
</organism>
<dbReference type="GO" id="GO:0016651">
    <property type="term" value="F:oxidoreductase activity, acting on NAD(P)H"/>
    <property type="evidence" value="ECO:0007669"/>
    <property type="project" value="TreeGrafter"/>
</dbReference>
<proteinExistence type="predicted"/>
<evidence type="ECO:0000256" key="2">
    <source>
        <dbReference type="ARBA" id="ARBA00023002"/>
    </source>
</evidence>
<dbReference type="Pfam" id="PF08240">
    <property type="entry name" value="ADH_N"/>
    <property type="match status" value="1"/>
</dbReference>
<dbReference type="SUPFAM" id="SSF51735">
    <property type="entry name" value="NAD(P)-binding Rossmann-fold domains"/>
    <property type="match status" value="1"/>
</dbReference>
<name>A0A4U0YML7_9GAMM</name>
<dbReference type="InterPro" id="IPR013149">
    <property type="entry name" value="ADH-like_C"/>
</dbReference>
<reference evidence="4 5" key="1">
    <citation type="submission" date="2019-04" db="EMBL/GenBank/DDBJ databases">
        <title>Crypto-aerobic microbial life in anoxic (sulfidic) marine sediments.</title>
        <authorList>
            <person name="Bhattacharya S."/>
            <person name="Roy C."/>
            <person name="Mondal N."/>
            <person name="Sarkar J."/>
            <person name="Mandal S."/>
            <person name="Rameez M.J."/>
            <person name="Ghosh W."/>
        </authorList>
    </citation>
    <scope>NUCLEOTIDE SEQUENCE [LARGE SCALE GENOMIC DNA]</scope>
    <source>
        <strain evidence="4 5">SBBB</strain>
    </source>
</reference>
<dbReference type="PANTHER" id="PTHR48106">
    <property type="entry name" value="QUINONE OXIDOREDUCTASE PIG3-RELATED"/>
    <property type="match status" value="1"/>
</dbReference>
<keyword evidence="2" id="KW-0560">Oxidoreductase</keyword>
<dbReference type="InterPro" id="IPR014189">
    <property type="entry name" value="Quinone_OxRdtase_PIG3"/>
</dbReference>
<dbReference type="SUPFAM" id="SSF50129">
    <property type="entry name" value="GroES-like"/>
    <property type="match status" value="1"/>
</dbReference>
<keyword evidence="1" id="KW-0521">NADP</keyword>
<sequence length="333" mass="35310">MRCIRLDQYGTAEQMFLGEAPRPVAGPGEVLIRVHASGVNRPDVSQREGNYPPPPGASELLGLEIAGEIVAGDLTHADNRHGFAVGTPVCALVAGGGYAEYCVAPLAQCLPVPDKLSMAQAASLPETYFTVWTNVFDRARLGGDGNAETLLVHGAASGIGVAAIQIATALGHRVFATAGSEEKCDYAIKLGATAAINYRTTDFVPVVRELTAGKGVDVVLDIVAGDYINRNIQCLAFDGRLSMIAVLGGQTAEMDLLTFLFKRLTMTASTLRARPVEFKGAIADSLFARVWPLLNSGALCPPAPQQFQPADIVLAHQQMERAELLGKAVIQWV</sequence>
<dbReference type="CDD" id="cd05276">
    <property type="entry name" value="p53_inducible_oxidoreductase"/>
    <property type="match status" value="1"/>
</dbReference>
<dbReference type="GO" id="GO:0070402">
    <property type="term" value="F:NADPH binding"/>
    <property type="evidence" value="ECO:0007669"/>
    <property type="project" value="TreeGrafter"/>
</dbReference>
<protein>
    <submittedName>
        <fullName evidence="4">NAD(P)H-quinone oxidoreductase</fullName>
    </submittedName>
</protein>
<dbReference type="Proteomes" id="UP000305198">
    <property type="component" value="Unassembled WGS sequence"/>
</dbReference>
<dbReference type="InterPro" id="IPR011032">
    <property type="entry name" value="GroES-like_sf"/>
</dbReference>
<dbReference type="Gene3D" id="3.40.50.720">
    <property type="entry name" value="NAD(P)-binding Rossmann-like Domain"/>
    <property type="match status" value="1"/>
</dbReference>
<accession>A0A4U0YML7</accession>
<feature type="domain" description="Enoyl reductase (ER)" evidence="3">
    <location>
        <begin position="10"/>
        <end position="330"/>
    </location>
</feature>
<dbReference type="EMBL" id="SWAV01000002">
    <property type="protein sequence ID" value="TKA92588.1"/>
    <property type="molecule type" value="Genomic_DNA"/>
</dbReference>
<dbReference type="InterPro" id="IPR036291">
    <property type="entry name" value="NAD(P)-bd_dom_sf"/>
</dbReference>
<dbReference type="NCBIfam" id="TIGR02824">
    <property type="entry name" value="quinone_pig3"/>
    <property type="match status" value="1"/>
</dbReference>
<comment type="caution">
    <text evidence="4">The sequence shown here is derived from an EMBL/GenBank/DDBJ whole genome shotgun (WGS) entry which is preliminary data.</text>
</comment>
<dbReference type="InterPro" id="IPR013154">
    <property type="entry name" value="ADH-like_N"/>
</dbReference>
<dbReference type="Gene3D" id="3.90.180.10">
    <property type="entry name" value="Medium-chain alcohol dehydrogenases, catalytic domain"/>
    <property type="match status" value="1"/>
</dbReference>
<dbReference type="SMART" id="SM00829">
    <property type="entry name" value="PKS_ER"/>
    <property type="match status" value="1"/>
</dbReference>
<gene>
    <name evidence="4" type="ORF">FA869_07390</name>
</gene>
<dbReference type="AlphaFoldDB" id="A0A4U0YML7"/>
<dbReference type="Pfam" id="PF00107">
    <property type="entry name" value="ADH_zinc_N"/>
    <property type="match status" value="1"/>
</dbReference>
<dbReference type="PANTHER" id="PTHR48106:SF8">
    <property type="entry name" value="OS02G0805600 PROTEIN"/>
    <property type="match status" value="1"/>
</dbReference>
<evidence type="ECO:0000256" key="1">
    <source>
        <dbReference type="ARBA" id="ARBA00022857"/>
    </source>
</evidence>
<evidence type="ECO:0000313" key="4">
    <source>
        <dbReference type="EMBL" id="TKA92588.1"/>
    </source>
</evidence>
<evidence type="ECO:0000259" key="3">
    <source>
        <dbReference type="SMART" id="SM00829"/>
    </source>
</evidence>
<dbReference type="InterPro" id="IPR020843">
    <property type="entry name" value="ER"/>
</dbReference>
<evidence type="ECO:0000313" key="5">
    <source>
        <dbReference type="Proteomes" id="UP000305198"/>
    </source>
</evidence>